<dbReference type="InterPro" id="IPR013103">
    <property type="entry name" value="RVT_2"/>
</dbReference>
<dbReference type="InterPro" id="IPR043502">
    <property type="entry name" value="DNA/RNA_pol_sf"/>
</dbReference>
<dbReference type="Proteomes" id="UP000257109">
    <property type="component" value="Unassembled WGS sequence"/>
</dbReference>
<dbReference type="AlphaFoldDB" id="A0A371FQ81"/>
<dbReference type="CDD" id="cd09272">
    <property type="entry name" value="RNase_HI_RT_Ty1"/>
    <property type="match status" value="1"/>
</dbReference>
<keyword evidence="3" id="KW-1185">Reference proteome</keyword>
<dbReference type="SUPFAM" id="SSF56672">
    <property type="entry name" value="DNA/RNA polymerases"/>
    <property type="match status" value="1"/>
</dbReference>
<accession>A0A371FQ81</accession>
<evidence type="ECO:0000313" key="2">
    <source>
        <dbReference type="EMBL" id="RDX80233.1"/>
    </source>
</evidence>
<reference evidence="2" key="1">
    <citation type="submission" date="2018-05" db="EMBL/GenBank/DDBJ databases">
        <title>Draft genome of Mucuna pruriens seed.</title>
        <authorList>
            <person name="Nnadi N.E."/>
            <person name="Vos R."/>
            <person name="Hasami M.H."/>
            <person name="Devisetty U.K."/>
            <person name="Aguiy J.C."/>
        </authorList>
    </citation>
    <scope>NUCLEOTIDE SEQUENCE [LARGE SCALE GENOMIC DNA]</scope>
    <source>
        <strain evidence="2">JCA_2017</strain>
    </source>
</reference>
<dbReference type="Pfam" id="PF07727">
    <property type="entry name" value="RVT_2"/>
    <property type="match status" value="1"/>
</dbReference>
<dbReference type="PANTHER" id="PTHR11439">
    <property type="entry name" value="GAG-POL-RELATED RETROTRANSPOSON"/>
    <property type="match status" value="1"/>
</dbReference>
<comment type="caution">
    <text evidence="2">The sequence shown here is derived from an EMBL/GenBank/DDBJ whole genome shotgun (WGS) entry which is preliminary data.</text>
</comment>
<organism evidence="2 3">
    <name type="scientific">Mucuna pruriens</name>
    <name type="common">Velvet bean</name>
    <name type="synonym">Dolichos pruriens</name>
    <dbReference type="NCBI Taxonomy" id="157652"/>
    <lineage>
        <taxon>Eukaryota</taxon>
        <taxon>Viridiplantae</taxon>
        <taxon>Streptophyta</taxon>
        <taxon>Embryophyta</taxon>
        <taxon>Tracheophyta</taxon>
        <taxon>Spermatophyta</taxon>
        <taxon>Magnoliopsida</taxon>
        <taxon>eudicotyledons</taxon>
        <taxon>Gunneridae</taxon>
        <taxon>Pentapetalae</taxon>
        <taxon>rosids</taxon>
        <taxon>fabids</taxon>
        <taxon>Fabales</taxon>
        <taxon>Fabaceae</taxon>
        <taxon>Papilionoideae</taxon>
        <taxon>50 kb inversion clade</taxon>
        <taxon>NPAAA clade</taxon>
        <taxon>indigoferoid/millettioid clade</taxon>
        <taxon>Phaseoleae</taxon>
        <taxon>Mucuna</taxon>
    </lineage>
</organism>
<evidence type="ECO:0000313" key="3">
    <source>
        <dbReference type="Proteomes" id="UP000257109"/>
    </source>
</evidence>
<gene>
    <name evidence="2" type="primary">GIP</name>
    <name evidence="2" type="ORF">CR513_39241</name>
</gene>
<dbReference type="OrthoDB" id="1413581at2759"/>
<evidence type="ECO:0000259" key="1">
    <source>
        <dbReference type="Pfam" id="PF07727"/>
    </source>
</evidence>
<dbReference type="STRING" id="157652.A0A371FQ81"/>
<sequence>MQEELNKFQKNDIWKLVSPLKEKSIISTKWIFINKLDHDNSYFRNLTRLVAQSYSQHMGINFTKTLSPIAMLEGIHILLSFINQMDVKCTFLNGIINEEVFVKQPSVFESDVFLNHVFKLKKTLYGLKQAPRAWYDKLSSFFMKNGFQRGKVDTTLFHKNYVSYFIIVQIYIDDIIFYATNESLFGDFSELMQKEFKMSMIGELKFFLRLQIKEAKDGIYIHQPKYIKELLKKYNLEDCKPMSSLMHPTSILSLDETDKKVDQTSYKDTTNLGLCYKRYEQYRFKGYNDANFARDRIERKGTIGGCHFIGSNLVSWSSKRQGTIVLSMTKAEYISVAQMLLIASMDQESTRGS</sequence>
<proteinExistence type="predicted"/>
<dbReference type="EMBL" id="QJKJ01008284">
    <property type="protein sequence ID" value="RDX80233.1"/>
    <property type="molecule type" value="Genomic_DNA"/>
</dbReference>
<name>A0A371FQ81_MUCPR</name>
<dbReference type="PANTHER" id="PTHR11439:SF483">
    <property type="entry name" value="PEPTIDE SYNTHASE GLIP-LIKE, PUTATIVE (AFU_ORTHOLOGUE AFUA_3G12920)-RELATED"/>
    <property type="match status" value="1"/>
</dbReference>
<feature type="domain" description="Reverse transcriptase Ty1/copia-type" evidence="1">
    <location>
        <begin position="11"/>
        <end position="243"/>
    </location>
</feature>
<feature type="non-terminal residue" evidence="2">
    <location>
        <position position="1"/>
    </location>
</feature>
<protein>
    <submittedName>
        <fullName evidence="2">Copia protein</fullName>
    </submittedName>
</protein>